<keyword evidence="10" id="KW-1185">Reference proteome</keyword>
<feature type="transmembrane region" description="Helical" evidence="6">
    <location>
        <begin position="777"/>
        <end position="797"/>
    </location>
</feature>
<evidence type="ECO:0000259" key="8">
    <source>
        <dbReference type="Pfam" id="PF12704"/>
    </source>
</evidence>
<comment type="caution">
    <text evidence="9">The sequence shown here is derived from an EMBL/GenBank/DDBJ whole genome shotgun (WGS) entry which is preliminary data.</text>
</comment>
<dbReference type="InterPro" id="IPR050250">
    <property type="entry name" value="Macrolide_Exporter_MacB"/>
</dbReference>
<keyword evidence="3 6" id="KW-0812">Transmembrane</keyword>
<protein>
    <submittedName>
        <fullName evidence="9">ABC transporter permease</fullName>
    </submittedName>
</protein>
<feature type="transmembrane region" description="Helical" evidence="6">
    <location>
        <begin position="349"/>
        <end position="374"/>
    </location>
</feature>
<dbReference type="EMBL" id="QXED01000021">
    <property type="protein sequence ID" value="RIV17254.1"/>
    <property type="molecule type" value="Genomic_DNA"/>
</dbReference>
<proteinExistence type="predicted"/>
<accession>A0A418LVG5</accession>
<keyword evidence="2" id="KW-1003">Cell membrane</keyword>
<dbReference type="Pfam" id="PF12704">
    <property type="entry name" value="MacB_PCD"/>
    <property type="match status" value="2"/>
</dbReference>
<gene>
    <name evidence="9" type="ORF">DYU11_32615</name>
</gene>
<feature type="transmembrane region" description="Helical" evidence="6">
    <location>
        <begin position="435"/>
        <end position="458"/>
    </location>
</feature>
<evidence type="ECO:0000256" key="5">
    <source>
        <dbReference type="ARBA" id="ARBA00023136"/>
    </source>
</evidence>
<feature type="domain" description="MacB-like periplasmic core" evidence="8">
    <location>
        <begin position="20"/>
        <end position="246"/>
    </location>
</feature>
<reference evidence="9 10" key="1">
    <citation type="submission" date="2018-08" db="EMBL/GenBank/DDBJ databases">
        <title>Fibrisoma montanum sp. nov., isolated from Danxia mountain soil.</title>
        <authorList>
            <person name="Huang Y."/>
        </authorList>
    </citation>
    <scope>NUCLEOTIDE SEQUENCE [LARGE SCALE GENOMIC DNA]</scope>
    <source>
        <strain evidence="9 10">HYT19</strain>
    </source>
</reference>
<evidence type="ECO:0000256" key="3">
    <source>
        <dbReference type="ARBA" id="ARBA00022692"/>
    </source>
</evidence>
<evidence type="ECO:0000259" key="7">
    <source>
        <dbReference type="Pfam" id="PF02687"/>
    </source>
</evidence>
<dbReference type="GO" id="GO:0022857">
    <property type="term" value="F:transmembrane transporter activity"/>
    <property type="evidence" value="ECO:0007669"/>
    <property type="project" value="TreeGrafter"/>
</dbReference>
<comment type="subcellular location">
    <subcellularLocation>
        <location evidence="1">Cell membrane</location>
        <topology evidence="1">Multi-pass membrane protein</topology>
    </subcellularLocation>
</comment>
<feature type="domain" description="ABC3 transporter permease C-terminal" evidence="7">
    <location>
        <begin position="305"/>
        <end position="419"/>
    </location>
</feature>
<feature type="transmembrane region" description="Helical" evidence="6">
    <location>
        <begin position="691"/>
        <end position="710"/>
    </location>
</feature>
<feature type="transmembrane region" description="Helical" evidence="6">
    <location>
        <begin position="299"/>
        <end position="320"/>
    </location>
</feature>
<dbReference type="Proteomes" id="UP000283523">
    <property type="component" value="Unassembled WGS sequence"/>
</dbReference>
<dbReference type="Pfam" id="PF02687">
    <property type="entry name" value="FtsX"/>
    <property type="match status" value="2"/>
</dbReference>
<keyword evidence="5 6" id="KW-0472">Membrane</keyword>
<organism evidence="9 10">
    <name type="scientific">Fibrisoma montanum</name>
    <dbReference type="NCBI Taxonomy" id="2305895"/>
    <lineage>
        <taxon>Bacteria</taxon>
        <taxon>Pseudomonadati</taxon>
        <taxon>Bacteroidota</taxon>
        <taxon>Cytophagia</taxon>
        <taxon>Cytophagales</taxon>
        <taxon>Spirosomataceae</taxon>
        <taxon>Fibrisoma</taxon>
    </lineage>
</organism>
<dbReference type="OrthoDB" id="916504at2"/>
<evidence type="ECO:0000313" key="9">
    <source>
        <dbReference type="EMBL" id="RIV17254.1"/>
    </source>
</evidence>
<dbReference type="PANTHER" id="PTHR30572">
    <property type="entry name" value="MEMBRANE COMPONENT OF TRANSPORTER-RELATED"/>
    <property type="match status" value="1"/>
</dbReference>
<dbReference type="PANTHER" id="PTHR30572:SF18">
    <property type="entry name" value="ABC-TYPE MACROLIDE FAMILY EXPORT SYSTEM PERMEASE COMPONENT 2"/>
    <property type="match status" value="1"/>
</dbReference>
<evidence type="ECO:0000256" key="2">
    <source>
        <dbReference type="ARBA" id="ARBA00022475"/>
    </source>
</evidence>
<dbReference type="GO" id="GO:0005886">
    <property type="term" value="C:plasma membrane"/>
    <property type="evidence" value="ECO:0007669"/>
    <property type="project" value="UniProtKB-SubCell"/>
</dbReference>
<sequence>MLRNYLKIAVRNLAKNRIYSLLNIGGLTAGLTCFAFITLWVIDEWSYDRFNEKADRIFRVSGKIINESETFEHAVSSVLMGPSLKNDYPEVEDYVRFDMNNEIVVRKGAQLFAENGILLTDPSFFNVFSYQLKQGDPKTALRDPYSLILTESMARKYFGSANPIGKSLTLLLYDSTGRGMPYRVTGVMPDAPQNAHFTFNFLVSFATLIASDRAEYTSPNAWGNNSFYTYILLKEGADDKALQEKMPDFYERHVAPLARKYAGSGGAGRTDFILQPLTDIYLTSHRRYEISPTSSLNNLYIFGTVGIFILLLAGINYMNLATARSIQRAREVGVKKVIGAVRKQLITQYLIEAFLLAIASFVFALGLCTLFQPLFHAVTNKDLSVFASPGLTGFMLAVSLLLGLLSGIYPAFVISSYNPITVLKGSFSTSARGAWLRQLLVVLQFTITIVLLVGILVINSQMSFIQHKDLGYTKEALLTLRVNGDTQVQSKIDAFRNDVTAGGLVKGLTTSNSILVGGMGNNGANTVDNQGKPISTSIYRLMVDYDYVDVMNMRLAAGRNFSREYPADARGDSTQNFILNEAAVQAFGWETPDKAIGKPFMVGGRRGTVVGIVQDFNFNSLQHKVEPLVMVLRGETFAQIILKIDMQRPQEAIAFIEKQWHTHFPTSYLDYSFLDEKLNTQYESEARFATIFLYFSLLSVLIACLGLYGLTAFATQQRTKEIGVRKVLGASVASVVGLLSKDFLKLVLIAIVVATPISWYAMNRWLQDFAYKIDIEWWVFALAGALATSVALLTVSFQSIKAALMNPVKSLRTE</sequence>
<keyword evidence="4 6" id="KW-1133">Transmembrane helix</keyword>
<feature type="transmembrane region" description="Helical" evidence="6">
    <location>
        <begin position="743"/>
        <end position="762"/>
    </location>
</feature>
<feature type="transmembrane region" description="Helical" evidence="6">
    <location>
        <begin position="394"/>
        <end position="414"/>
    </location>
</feature>
<feature type="domain" description="ABC3 transporter permease C-terminal" evidence="7">
    <location>
        <begin position="695"/>
        <end position="807"/>
    </location>
</feature>
<feature type="transmembrane region" description="Helical" evidence="6">
    <location>
        <begin position="21"/>
        <end position="42"/>
    </location>
</feature>
<name>A0A418LVG5_9BACT</name>
<feature type="domain" description="MacB-like periplasmic core" evidence="8">
    <location>
        <begin position="505"/>
        <end position="619"/>
    </location>
</feature>
<dbReference type="InterPro" id="IPR025857">
    <property type="entry name" value="MacB_PCD"/>
</dbReference>
<evidence type="ECO:0000256" key="6">
    <source>
        <dbReference type="SAM" id="Phobius"/>
    </source>
</evidence>
<dbReference type="InterPro" id="IPR003838">
    <property type="entry name" value="ABC3_permease_C"/>
</dbReference>
<evidence type="ECO:0000313" key="10">
    <source>
        <dbReference type="Proteomes" id="UP000283523"/>
    </source>
</evidence>
<dbReference type="AlphaFoldDB" id="A0A418LVG5"/>
<evidence type="ECO:0000256" key="4">
    <source>
        <dbReference type="ARBA" id="ARBA00022989"/>
    </source>
</evidence>
<evidence type="ECO:0000256" key="1">
    <source>
        <dbReference type="ARBA" id="ARBA00004651"/>
    </source>
</evidence>
<dbReference type="RefSeq" id="WP_119671955.1">
    <property type="nucleotide sequence ID" value="NZ_QXED01000021.1"/>
</dbReference>